<evidence type="ECO:0000256" key="2">
    <source>
        <dbReference type="SAM" id="Phobius"/>
    </source>
</evidence>
<organism evidence="3 4">
    <name type="scientific">Cohnella silvisoli</name>
    <dbReference type="NCBI Taxonomy" id="2873699"/>
    <lineage>
        <taxon>Bacteria</taxon>
        <taxon>Bacillati</taxon>
        <taxon>Bacillota</taxon>
        <taxon>Bacilli</taxon>
        <taxon>Bacillales</taxon>
        <taxon>Paenibacillaceae</taxon>
        <taxon>Cohnella</taxon>
    </lineage>
</organism>
<feature type="coiled-coil region" evidence="1">
    <location>
        <begin position="42"/>
        <end position="69"/>
    </location>
</feature>
<protein>
    <recommendedName>
        <fullName evidence="5">DUF4083 domain-containing protein</fullName>
    </recommendedName>
</protein>
<name>A0ABV1KY67_9BACL</name>
<keyword evidence="1" id="KW-0175">Coiled coil</keyword>
<sequence length="70" mass="8182">MGAFLVWIVSTAVGIFILYLVVKAAINHSVLYDIYKETKHQNDLKTREIKALNQHLEDIKKLLKERENQE</sequence>
<dbReference type="Proteomes" id="UP001493487">
    <property type="component" value="Unassembled WGS sequence"/>
</dbReference>
<gene>
    <name evidence="3" type="ORF">QJS35_21580</name>
</gene>
<keyword evidence="2" id="KW-0812">Transmembrane</keyword>
<dbReference type="EMBL" id="JASKHM010000013">
    <property type="protein sequence ID" value="MEQ4484983.1"/>
    <property type="molecule type" value="Genomic_DNA"/>
</dbReference>
<proteinExistence type="predicted"/>
<keyword evidence="2" id="KW-0472">Membrane</keyword>
<comment type="caution">
    <text evidence="3">The sequence shown here is derived from an EMBL/GenBank/DDBJ whole genome shotgun (WGS) entry which is preliminary data.</text>
</comment>
<feature type="transmembrane region" description="Helical" evidence="2">
    <location>
        <begin position="6"/>
        <end position="26"/>
    </location>
</feature>
<dbReference type="RefSeq" id="WP_232184809.1">
    <property type="nucleotide sequence ID" value="NZ_JAIOAP010000003.1"/>
</dbReference>
<evidence type="ECO:0000313" key="4">
    <source>
        <dbReference type="Proteomes" id="UP001493487"/>
    </source>
</evidence>
<keyword evidence="4" id="KW-1185">Reference proteome</keyword>
<evidence type="ECO:0000256" key="1">
    <source>
        <dbReference type="SAM" id="Coils"/>
    </source>
</evidence>
<reference evidence="3 4" key="1">
    <citation type="journal article" date="2023" name="Genome Announc.">
        <title>Pan-Genome Analyses of the Genus Cohnella and Proposal of the Novel Species Cohnella silvisoli sp. nov., Isolated from Forest Soil.</title>
        <authorList>
            <person name="Wang C."/>
            <person name="Mao L."/>
            <person name="Bao G."/>
            <person name="Zhu H."/>
        </authorList>
    </citation>
    <scope>NUCLEOTIDE SEQUENCE [LARGE SCALE GENOMIC DNA]</scope>
    <source>
        <strain evidence="3 4">NL03-T5-1</strain>
    </source>
</reference>
<evidence type="ECO:0000313" key="3">
    <source>
        <dbReference type="EMBL" id="MEQ4484983.1"/>
    </source>
</evidence>
<evidence type="ECO:0008006" key="5">
    <source>
        <dbReference type="Google" id="ProtNLM"/>
    </source>
</evidence>
<accession>A0ABV1KY67</accession>
<keyword evidence="2" id="KW-1133">Transmembrane helix</keyword>